<dbReference type="AlphaFoldDB" id="A0A9Q3DNN0"/>
<evidence type="ECO:0000313" key="3">
    <source>
        <dbReference type="Proteomes" id="UP000765509"/>
    </source>
</evidence>
<evidence type="ECO:0000256" key="1">
    <source>
        <dbReference type="SAM" id="MobiDB-lite"/>
    </source>
</evidence>
<comment type="caution">
    <text evidence="2">The sequence shown here is derived from an EMBL/GenBank/DDBJ whole genome shotgun (WGS) entry which is preliminary data.</text>
</comment>
<name>A0A9Q3DNN0_9BASI</name>
<keyword evidence="3" id="KW-1185">Reference proteome</keyword>
<dbReference type="EMBL" id="AVOT02019181">
    <property type="protein sequence ID" value="MBW0506584.1"/>
    <property type="molecule type" value="Genomic_DNA"/>
</dbReference>
<gene>
    <name evidence="2" type="ORF">O181_046299</name>
</gene>
<evidence type="ECO:0000313" key="2">
    <source>
        <dbReference type="EMBL" id="MBW0506584.1"/>
    </source>
</evidence>
<organism evidence="2 3">
    <name type="scientific">Austropuccinia psidii MF-1</name>
    <dbReference type="NCBI Taxonomy" id="1389203"/>
    <lineage>
        <taxon>Eukaryota</taxon>
        <taxon>Fungi</taxon>
        <taxon>Dikarya</taxon>
        <taxon>Basidiomycota</taxon>
        <taxon>Pucciniomycotina</taxon>
        <taxon>Pucciniomycetes</taxon>
        <taxon>Pucciniales</taxon>
        <taxon>Sphaerophragmiaceae</taxon>
        <taxon>Austropuccinia</taxon>
    </lineage>
</organism>
<proteinExistence type="predicted"/>
<feature type="region of interest" description="Disordered" evidence="1">
    <location>
        <begin position="90"/>
        <end position="114"/>
    </location>
</feature>
<sequence>MSTPLYSSMRICMCQHFSSQTHSPPEDDRKGVSFKPFQYKHHIKKLKSAIEPKCIPNIPNSASGSECPQILLDPIFTAYYSQLTQSTFFTPPGLNSTAKRPYSSSQTFHHNTLE</sequence>
<dbReference type="Proteomes" id="UP000765509">
    <property type="component" value="Unassembled WGS sequence"/>
</dbReference>
<protein>
    <submittedName>
        <fullName evidence="2">Uncharacterized protein</fullName>
    </submittedName>
</protein>
<reference evidence="2" key="1">
    <citation type="submission" date="2021-03" db="EMBL/GenBank/DDBJ databases">
        <title>Draft genome sequence of rust myrtle Austropuccinia psidii MF-1, a brazilian biotype.</title>
        <authorList>
            <person name="Quecine M.C."/>
            <person name="Pachon D.M.R."/>
            <person name="Bonatelli M.L."/>
            <person name="Correr F.H."/>
            <person name="Franceschini L.M."/>
            <person name="Leite T.F."/>
            <person name="Margarido G.R.A."/>
            <person name="Almeida C.A."/>
            <person name="Ferrarezi J.A."/>
            <person name="Labate C.A."/>
        </authorList>
    </citation>
    <scope>NUCLEOTIDE SEQUENCE</scope>
    <source>
        <strain evidence="2">MF-1</strain>
    </source>
</reference>
<accession>A0A9Q3DNN0</accession>